<protein>
    <submittedName>
        <fullName evidence="2">Alpha/beta fold hydrolase</fullName>
    </submittedName>
</protein>
<accession>A0A5A7SG13</accession>
<keyword evidence="2" id="KW-0378">Hydrolase</keyword>
<dbReference type="Proteomes" id="UP000322244">
    <property type="component" value="Unassembled WGS sequence"/>
</dbReference>
<dbReference type="Pfam" id="PF01674">
    <property type="entry name" value="Lipase_2"/>
    <property type="match status" value="1"/>
</dbReference>
<evidence type="ECO:0000313" key="2">
    <source>
        <dbReference type="EMBL" id="KAA0023435.1"/>
    </source>
</evidence>
<keyword evidence="3" id="KW-1185">Reference proteome</keyword>
<sequence>MAGTTTLLRDTGRAEPTLGELPDIESSDVVAEAERLLLPLKDRFLAGARLELAHPHAPLPGANDWSATPCAAHPRPVVLVHGTGGGMTDNWLAYGPLLYNEGYTVYSLTYGNYAAPWPFGAVGGLRSIREHGAPEVAAFTERVLDATGADQVDYVTHSQGSVVAGWVAKKLLPGTVGSIASLAPLWDGTGPANLTKLIPPALQALLDERSPLGAAGELIHGSKLLRELWSDGTPYASGVQYTNIVTRYDEIVMPYTSGIVDGENATNIVVQDGCPKDRSDHLALAGSRRAADFVLNALDPDNPRAARCESIVPIHGRIRERSPRSWA</sequence>
<dbReference type="AlphaFoldDB" id="A0A5A7SG13"/>
<evidence type="ECO:0000313" key="3">
    <source>
        <dbReference type="Proteomes" id="UP000322244"/>
    </source>
</evidence>
<dbReference type="RefSeq" id="WP_149429780.1">
    <property type="nucleotide sequence ID" value="NZ_VLNY01000003.1"/>
</dbReference>
<dbReference type="Gene3D" id="3.40.50.1820">
    <property type="entry name" value="alpha/beta hydrolase"/>
    <property type="match status" value="1"/>
</dbReference>
<dbReference type="InterPro" id="IPR002918">
    <property type="entry name" value="Lipase_EstA/Esterase_EstB"/>
</dbReference>
<dbReference type="GO" id="GO:0016042">
    <property type="term" value="P:lipid catabolic process"/>
    <property type="evidence" value="ECO:0007669"/>
    <property type="project" value="InterPro"/>
</dbReference>
<proteinExistence type="predicted"/>
<reference evidence="2 3" key="1">
    <citation type="submission" date="2019-07" db="EMBL/GenBank/DDBJ databases">
        <title>Rhodococcus cavernicolus sp. nov., isolated from a cave.</title>
        <authorList>
            <person name="Lee S.D."/>
        </authorList>
    </citation>
    <scope>NUCLEOTIDE SEQUENCE [LARGE SCALE GENOMIC DNA]</scope>
    <source>
        <strain evidence="2 3">C1-24</strain>
    </source>
</reference>
<dbReference type="GO" id="GO:0016787">
    <property type="term" value="F:hydrolase activity"/>
    <property type="evidence" value="ECO:0007669"/>
    <property type="project" value="UniProtKB-KW"/>
</dbReference>
<evidence type="ECO:0000256" key="1">
    <source>
        <dbReference type="SAM" id="MobiDB-lite"/>
    </source>
</evidence>
<comment type="caution">
    <text evidence="2">The sequence shown here is derived from an EMBL/GenBank/DDBJ whole genome shotgun (WGS) entry which is preliminary data.</text>
</comment>
<name>A0A5A7SG13_9NOCA</name>
<dbReference type="SUPFAM" id="SSF53474">
    <property type="entry name" value="alpha/beta-Hydrolases"/>
    <property type="match status" value="1"/>
</dbReference>
<dbReference type="InterPro" id="IPR029058">
    <property type="entry name" value="AB_hydrolase_fold"/>
</dbReference>
<dbReference type="EMBL" id="VLNY01000003">
    <property type="protein sequence ID" value="KAA0023435.1"/>
    <property type="molecule type" value="Genomic_DNA"/>
</dbReference>
<dbReference type="OrthoDB" id="8871309at2"/>
<feature type="region of interest" description="Disordered" evidence="1">
    <location>
        <begin position="1"/>
        <end position="20"/>
    </location>
</feature>
<gene>
    <name evidence="2" type="ORF">FOY51_08480</name>
</gene>
<organism evidence="2 3">
    <name type="scientific">Antrihabitans cavernicola</name>
    <dbReference type="NCBI Taxonomy" id="2495913"/>
    <lineage>
        <taxon>Bacteria</taxon>
        <taxon>Bacillati</taxon>
        <taxon>Actinomycetota</taxon>
        <taxon>Actinomycetes</taxon>
        <taxon>Mycobacteriales</taxon>
        <taxon>Nocardiaceae</taxon>
        <taxon>Antrihabitans</taxon>
    </lineage>
</organism>